<gene>
    <name evidence="1" type="ORF">B0T14DRAFT_565443</name>
</gene>
<accession>A0AA39WZ14</accession>
<protein>
    <submittedName>
        <fullName evidence="1">Uncharacterized protein</fullName>
    </submittedName>
</protein>
<proteinExistence type="predicted"/>
<organism evidence="1 2">
    <name type="scientific">Immersiella caudata</name>
    <dbReference type="NCBI Taxonomy" id="314043"/>
    <lineage>
        <taxon>Eukaryota</taxon>
        <taxon>Fungi</taxon>
        <taxon>Dikarya</taxon>
        <taxon>Ascomycota</taxon>
        <taxon>Pezizomycotina</taxon>
        <taxon>Sordariomycetes</taxon>
        <taxon>Sordariomycetidae</taxon>
        <taxon>Sordariales</taxon>
        <taxon>Lasiosphaeriaceae</taxon>
        <taxon>Immersiella</taxon>
    </lineage>
</organism>
<evidence type="ECO:0000313" key="2">
    <source>
        <dbReference type="Proteomes" id="UP001175000"/>
    </source>
</evidence>
<reference evidence="1" key="1">
    <citation type="submission" date="2023-06" db="EMBL/GenBank/DDBJ databases">
        <title>Genome-scale phylogeny and comparative genomics of the fungal order Sordariales.</title>
        <authorList>
            <consortium name="Lawrence Berkeley National Laboratory"/>
            <person name="Hensen N."/>
            <person name="Bonometti L."/>
            <person name="Westerberg I."/>
            <person name="Brannstrom I.O."/>
            <person name="Guillou S."/>
            <person name="Cros-Aarteil S."/>
            <person name="Calhoun S."/>
            <person name="Haridas S."/>
            <person name="Kuo A."/>
            <person name="Mondo S."/>
            <person name="Pangilinan J."/>
            <person name="Riley R."/>
            <person name="Labutti K."/>
            <person name="Andreopoulos B."/>
            <person name="Lipzen A."/>
            <person name="Chen C."/>
            <person name="Yanf M."/>
            <person name="Daum C."/>
            <person name="Ng V."/>
            <person name="Clum A."/>
            <person name="Steindorff A."/>
            <person name="Ohm R."/>
            <person name="Martin F."/>
            <person name="Silar P."/>
            <person name="Natvig D."/>
            <person name="Lalanne C."/>
            <person name="Gautier V."/>
            <person name="Ament-Velasquez S.L."/>
            <person name="Kruys A."/>
            <person name="Hutchinson M.I."/>
            <person name="Powell A.J."/>
            <person name="Barry K."/>
            <person name="Miller A.N."/>
            <person name="Grigoriev I.V."/>
            <person name="Debuchy R."/>
            <person name="Gladieux P."/>
            <person name="Thoren M.H."/>
            <person name="Johannesson H."/>
        </authorList>
    </citation>
    <scope>NUCLEOTIDE SEQUENCE</scope>
    <source>
        <strain evidence="1">CBS 606.72</strain>
    </source>
</reference>
<keyword evidence="2" id="KW-1185">Reference proteome</keyword>
<name>A0AA39WZ14_9PEZI</name>
<dbReference type="Proteomes" id="UP001175000">
    <property type="component" value="Unassembled WGS sequence"/>
</dbReference>
<dbReference type="EMBL" id="JAULSU010000003">
    <property type="protein sequence ID" value="KAK0624146.1"/>
    <property type="molecule type" value="Genomic_DNA"/>
</dbReference>
<dbReference type="AlphaFoldDB" id="A0AA39WZ14"/>
<sequence length="209" mass="24116">MSSEASQPLLLRTILPAATSTNRSLAQQQYLTDDLDILNTTGHITSWKGTANPVPPGVRTGYWQRLYKRANSRLFNEAECQVQTELCLPVSAIRGNREKDKAVKVRISEVNQNSRDTRKTWLLAFEYLIRDLVQVAEGHFPTKYVALEEQQKRQQALNETREHLPPEFFDFLEDETGYAIRTRSHVSSWELDSDRKWYGKGGWITTMKL</sequence>
<evidence type="ECO:0000313" key="1">
    <source>
        <dbReference type="EMBL" id="KAK0624146.1"/>
    </source>
</evidence>
<comment type="caution">
    <text evidence="1">The sequence shown here is derived from an EMBL/GenBank/DDBJ whole genome shotgun (WGS) entry which is preliminary data.</text>
</comment>